<evidence type="ECO:0000256" key="1">
    <source>
        <dbReference type="ARBA" id="ARBA00023172"/>
    </source>
</evidence>
<dbReference type="SUPFAM" id="SSF56349">
    <property type="entry name" value="DNA breaking-rejoining enzymes"/>
    <property type="match status" value="1"/>
</dbReference>
<accession>A0A0D2D233</accession>
<dbReference type="GO" id="GO:0006310">
    <property type="term" value="P:DNA recombination"/>
    <property type="evidence" value="ECO:0007669"/>
    <property type="project" value="UniProtKB-KW"/>
</dbReference>
<organism evidence="3 4">
    <name type="scientific">Exophiala oligosperma</name>
    <dbReference type="NCBI Taxonomy" id="215243"/>
    <lineage>
        <taxon>Eukaryota</taxon>
        <taxon>Fungi</taxon>
        <taxon>Dikarya</taxon>
        <taxon>Ascomycota</taxon>
        <taxon>Pezizomycotina</taxon>
        <taxon>Eurotiomycetes</taxon>
        <taxon>Chaetothyriomycetidae</taxon>
        <taxon>Chaetothyriales</taxon>
        <taxon>Herpotrichiellaceae</taxon>
        <taxon>Exophiala</taxon>
    </lineage>
</organism>
<dbReference type="VEuPathDB" id="FungiDB:PV06_11441"/>
<dbReference type="Proteomes" id="UP000053342">
    <property type="component" value="Unassembled WGS sequence"/>
</dbReference>
<evidence type="ECO:0008006" key="5">
    <source>
        <dbReference type="Google" id="ProtNLM"/>
    </source>
</evidence>
<evidence type="ECO:0000313" key="4">
    <source>
        <dbReference type="Proteomes" id="UP000053342"/>
    </source>
</evidence>
<dbReference type="InterPro" id="IPR013762">
    <property type="entry name" value="Integrase-like_cat_sf"/>
</dbReference>
<dbReference type="AlphaFoldDB" id="A0A0D2D233"/>
<dbReference type="PANTHER" id="PTHR37535:SF2">
    <property type="entry name" value="FINGER DOMAIN PROTEIN, PUTATIVE (AFU_ORTHOLOGUE AFUA_6G09300)-RELATED"/>
    <property type="match status" value="1"/>
</dbReference>
<keyword evidence="4" id="KW-1185">Reference proteome</keyword>
<dbReference type="RefSeq" id="XP_016256511.1">
    <property type="nucleotide sequence ID" value="XM_016413114.1"/>
</dbReference>
<dbReference type="GO" id="GO:0003677">
    <property type="term" value="F:DNA binding"/>
    <property type="evidence" value="ECO:0007669"/>
    <property type="project" value="InterPro"/>
</dbReference>
<feature type="compositionally biased region" description="Basic and acidic residues" evidence="2">
    <location>
        <begin position="444"/>
        <end position="460"/>
    </location>
</feature>
<protein>
    <recommendedName>
        <fullName evidence="5">C2H2-type domain-containing protein</fullName>
    </recommendedName>
</protein>
<dbReference type="OrthoDB" id="4220776at2759"/>
<evidence type="ECO:0000256" key="2">
    <source>
        <dbReference type="SAM" id="MobiDB-lite"/>
    </source>
</evidence>
<dbReference type="GeneID" id="27363515"/>
<dbReference type="GO" id="GO:0015074">
    <property type="term" value="P:DNA integration"/>
    <property type="evidence" value="ECO:0007669"/>
    <property type="project" value="InterPro"/>
</dbReference>
<evidence type="ECO:0000313" key="3">
    <source>
        <dbReference type="EMBL" id="KIW36295.1"/>
    </source>
</evidence>
<feature type="region of interest" description="Disordered" evidence="2">
    <location>
        <begin position="430"/>
        <end position="461"/>
    </location>
</feature>
<dbReference type="InterPro" id="IPR021842">
    <property type="entry name" value="DUF3435"/>
</dbReference>
<dbReference type="InterPro" id="IPR011010">
    <property type="entry name" value="DNA_brk_join_enz"/>
</dbReference>
<dbReference type="Pfam" id="PF11917">
    <property type="entry name" value="DUF3435"/>
    <property type="match status" value="2"/>
</dbReference>
<dbReference type="Gene3D" id="1.10.443.10">
    <property type="entry name" value="Intergrase catalytic core"/>
    <property type="match status" value="1"/>
</dbReference>
<dbReference type="STRING" id="215243.A0A0D2D233"/>
<sequence>MPRRKKLTTVNLSSGDSYFSHTSEDVCTLDGLARKYEEALSETRPTTLYAPNTIYHVERIQRLFEEYCDKVHLDPKETLGERGTARMENFLHWLLQTFTIKKTSTVTTYWRQLSQLYIMWTQRRMDPAVMRQIFVFIEGPLTEEYGLDNEEVEKPLMEADDFVELIRYHWASDINRFPNERQRLQLAAILLLAAFTGSRPQALLDLTYGDLDLYIEKNAETHADMLRLGVKLTKTKSRQKRKRPKTYTFNLDRNPIFCPITHIVSLAFDDSAFGPPDLNSPDILFRLRARREKGCQPIPWRNNMLNVPFFRRAVATKEGVKTSPDKALTYNVYQAWVKRLGEALGYLQTLTTYCLRRALGNAINGKWASLTGLPRRVHPTDTATRLDDPKSNAAVRNLALDHVGSSTIFERNYLSRMIRYSTQDAFWNRDSDPQAAKSASRIGRLRDPNRPRKLTDEQSHRVRRLPSVHRLLESRDRVRGLILRDFGVLRMAVREPIHAEYKKLERMVNSTIRAEERALLKCSQREYDETAPVEAIQQQIKGISAEGQDLAPESDSTQIKIPERRQIAEAAMSDPAVFTGPKALFRHIKCSVTMIRLCQRRERRSTREISSATRIESTASVHNAHDLPPSSTFERVSPLTCQKHQCLFCLCSDLPQEDREKRYAGKHSLQRHAERCRLRHFQEKDRIPCPDNVACRGMVFEGKSHFKNHAASVHLFVL</sequence>
<dbReference type="PANTHER" id="PTHR37535">
    <property type="entry name" value="FLUG DOMAIN PROTEIN"/>
    <property type="match status" value="1"/>
</dbReference>
<gene>
    <name evidence="3" type="ORF">PV06_11441</name>
</gene>
<dbReference type="EMBL" id="KN847363">
    <property type="protein sequence ID" value="KIW36295.1"/>
    <property type="molecule type" value="Genomic_DNA"/>
</dbReference>
<keyword evidence="1" id="KW-0233">DNA recombination</keyword>
<proteinExistence type="predicted"/>
<name>A0A0D2D233_9EURO</name>
<reference evidence="3 4" key="1">
    <citation type="submission" date="2015-01" db="EMBL/GenBank/DDBJ databases">
        <title>The Genome Sequence of Exophiala oligosperma CBS72588.</title>
        <authorList>
            <consortium name="The Broad Institute Genomics Platform"/>
            <person name="Cuomo C."/>
            <person name="de Hoog S."/>
            <person name="Gorbushina A."/>
            <person name="Stielow B."/>
            <person name="Teixiera M."/>
            <person name="Abouelleil A."/>
            <person name="Chapman S.B."/>
            <person name="Priest M."/>
            <person name="Young S.K."/>
            <person name="Wortman J."/>
            <person name="Nusbaum C."/>
            <person name="Birren B."/>
        </authorList>
    </citation>
    <scope>NUCLEOTIDE SEQUENCE [LARGE SCALE GENOMIC DNA]</scope>
    <source>
        <strain evidence="3 4">CBS 72588</strain>
    </source>
</reference>